<dbReference type="AlphaFoldDB" id="A0A9P6IEL5"/>
<dbReference type="Proteomes" id="UP000781932">
    <property type="component" value="Unassembled WGS sequence"/>
</dbReference>
<evidence type="ECO:0000313" key="3">
    <source>
        <dbReference type="Proteomes" id="UP000781932"/>
    </source>
</evidence>
<feature type="compositionally biased region" description="Polar residues" evidence="1">
    <location>
        <begin position="305"/>
        <end position="318"/>
    </location>
</feature>
<feature type="region of interest" description="Disordered" evidence="1">
    <location>
        <begin position="283"/>
        <end position="318"/>
    </location>
</feature>
<reference evidence="2" key="2">
    <citation type="submission" date="2020-11" db="EMBL/GenBank/DDBJ databases">
        <title>Whole genome sequencing of Colletotrichum sp.</title>
        <authorList>
            <person name="Li H."/>
        </authorList>
    </citation>
    <scope>NUCLEOTIDE SEQUENCE</scope>
    <source>
        <strain evidence="2">CkLH20</strain>
    </source>
</reference>
<dbReference type="EMBL" id="JAATWM020000001">
    <property type="protein sequence ID" value="KAF9882068.1"/>
    <property type="molecule type" value="Genomic_DNA"/>
</dbReference>
<comment type="caution">
    <text evidence="2">The sequence shown here is derived from an EMBL/GenBank/DDBJ whole genome shotgun (WGS) entry which is preliminary data.</text>
</comment>
<keyword evidence="3" id="KW-1185">Reference proteome</keyword>
<feature type="compositionally biased region" description="Acidic residues" evidence="1">
    <location>
        <begin position="287"/>
        <end position="300"/>
    </location>
</feature>
<dbReference type="OrthoDB" id="5359231at2759"/>
<sequence length="543" mass="60806">MVKIRDSITTAIPYSVALVAFADDFVYTSGMLCYTVGRESLRLLDLHKSADTEIVIDTRVLLQSVPEQNFGNSNYKFRPIHYADGIVSCLYIPPRTEGRSHLLVIDIGTRQLLTCHRLESHQKLFVRNDGDHLYYGTHSLVGDDGFKRWVLKRFSILDKKWGPGHLDLEDLVGSDIGATVCFEIIDGYFYGLSSLTSFEVYETDWTSIYYGFRFPVGSSCPRDMELTSKKDMWRRQQNEGPIDDRWSTLGLEKDPATGKFMVVECRREYLVDDCSSTRTSYRTELEFSNEDEDNLEEEGDAQARTHPSSLTHRGDSGSTTPSITLTHCFIRSYNKSCETFIDLVNDPIAAESMAQRPQLRSISRLRQGEISQRQGESLTNTTNNISWWLPENNAQQRNAKLDELDYILNPRGKSQQNVISGVMDDRSIVYAVGPRSSQSKRPLVFISFDPSIKLRGLDHWPGGPRTAPVPSGDHKKTEANPTPQSIPASAPAVSTPGPSKLGADPISETGKPELPAWGTAPAMYSEMRTLGTPSGFDFAYHGS</sequence>
<evidence type="ECO:0000256" key="1">
    <source>
        <dbReference type="SAM" id="MobiDB-lite"/>
    </source>
</evidence>
<dbReference type="RefSeq" id="XP_038751529.1">
    <property type="nucleotide sequence ID" value="XM_038882824.1"/>
</dbReference>
<organism evidence="2 3">
    <name type="scientific">Colletotrichum karsti</name>
    <dbReference type="NCBI Taxonomy" id="1095194"/>
    <lineage>
        <taxon>Eukaryota</taxon>
        <taxon>Fungi</taxon>
        <taxon>Dikarya</taxon>
        <taxon>Ascomycota</taxon>
        <taxon>Pezizomycotina</taxon>
        <taxon>Sordariomycetes</taxon>
        <taxon>Hypocreomycetidae</taxon>
        <taxon>Glomerellales</taxon>
        <taxon>Glomerellaceae</taxon>
        <taxon>Colletotrichum</taxon>
        <taxon>Colletotrichum boninense species complex</taxon>
    </lineage>
</organism>
<evidence type="ECO:0000313" key="2">
    <source>
        <dbReference type="EMBL" id="KAF9882068.1"/>
    </source>
</evidence>
<dbReference type="GeneID" id="62155898"/>
<reference evidence="2" key="1">
    <citation type="submission" date="2020-03" db="EMBL/GenBank/DDBJ databases">
        <authorList>
            <person name="He L."/>
        </authorList>
    </citation>
    <scope>NUCLEOTIDE SEQUENCE</scope>
    <source>
        <strain evidence="2">CkLH20</strain>
    </source>
</reference>
<feature type="region of interest" description="Disordered" evidence="1">
    <location>
        <begin position="456"/>
        <end position="518"/>
    </location>
</feature>
<name>A0A9P6IEL5_9PEZI</name>
<accession>A0A9P6IEL5</accession>
<gene>
    <name evidence="2" type="ORF">CkaCkLH20_00104</name>
</gene>
<protein>
    <submittedName>
        <fullName evidence="2">F-box domain-containing protein</fullName>
    </submittedName>
</protein>
<proteinExistence type="predicted"/>